<dbReference type="CDD" id="cd18595">
    <property type="entry name" value="ABC_6TM_MRP1_2_3_6_D1_like"/>
    <property type="match status" value="1"/>
</dbReference>
<keyword evidence="7" id="KW-0067">ATP-binding</keyword>
<keyword evidence="2" id="KW-0813">Transport</keyword>
<dbReference type="PROSITE" id="PS50929">
    <property type="entry name" value="ABC_TM1F"/>
    <property type="match status" value="2"/>
</dbReference>
<dbReference type="InterPro" id="IPR003439">
    <property type="entry name" value="ABC_transporter-like_ATP-bd"/>
</dbReference>
<dbReference type="GO" id="GO:0140359">
    <property type="term" value="F:ABC-type transporter activity"/>
    <property type="evidence" value="ECO:0007669"/>
    <property type="project" value="InterPro"/>
</dbReference>
<dbReference type="PROSITE" id="PS50893">
    <property type="entry name" value="ABC_TRANSPORTER_2"/>
    <property type="match status" value="2"/>
</dbReference>
<dbReference type="InterPro" id="IPR017871">
    <property type="entry name" value="ABC_transporter-like_CS"/>
</dbReference>
<feature type="transmembrane region" description="Helical" evidence="12">
    <location>
        <begin position="1108"/>
        <end position="1130"/>
    </location>
</feature>
<dbReference type="FunFam" id="3.40.50.300:FF:000565">
    <property type="entry name" value="ABC bile acid transporter"/>
    <property type="match status" value="1"/>
</dbReference>
<sequence length="1428" mass="156824">MVAYGSTAATKARANRDEGNSGTAINSADASETTSLLADSIPHVPSIPSISFVEEQSASPWSKVTFGWMAPMMRLGNAKKRLDPEDILHIPLPTDCRTDVLSAAFEARWNEELERSKLKRTIWKKDPNGCETTNNTSSTKNCRISEPSLIRALFRAFGSDYLIGGFILKFVHDSCIFVGPQVLHGLILYLGSTDAPLSRGLGLTLAVTVSQLCMSFCLRHYFFKCYKFGLMIRTAVVVAVYKKALVLSAGERHVRHLGEITNLMSIDAQRLQDLTTYLHAIWYSFWQIGLALFFLWQQLGPSSLAGVAVICVMMPVTKTVAKYMGGLQRQLMIAKDKRVENNSEVLGAMKVVKLQAWEVPFMDRITALRETELRHLLNYIVAESFSFMLWSAVPLAVALGTFLVYVVSGQNLTVSTALTSLALFDILRFPLFMLPQIINRIVEAGVSLGRVRSFLLCEEHKSIQAGSLEDAGVRMTNVSAAYESLKNENGYGSHDHKNTNPLASELAEKTWELSLLKSQLEEAEKKINELLAAQKNNASDPEGVGYLSSSMLCLKRINFECKPGTLVAVVGSVGSGKSSLINAMLGEVRELAGKTEVSGNLAFFSQTPFILNATVKANILFSHVNEPIDEAKYQRALECCALKHDLQSLPASDMTEIGEKGITLSGGQKARVALARVVYHGADISLLDDCLSAVDAHVAKHVFEECITGELLQGSGQLFTNRSVILATNALEHLKHPRVDKIVVLHEGRVVEQGTYEELSTDKGSEFSRFLAVIEKTGVASSCGHVHGDATEVDDGYDEQRILKAVSRDSDQAVEDENTGQKDTRKLMTTEERSIGHVGADVYFYWAKAASGVWVPFAIILVYGAVEALSVASKWWLTYWSQHGSDGNQMFFLGVYALINLVNVLTIFLRIIFVMLLGLRASKKIFSNLLQVVMHAPMSFFDTTPIGRIINRFSQDMYTVDSQLMNALRSYLTTIMNVISTIVVISGVTPAFVICLVPILLFYASQQNFFTMSYRELKRLDSVNRSPIYALLGESIDGVATIRAFGGESALLSRLTRMLDTQQNAYYLLCVAQCWLAIRLELVGTLFITLACLLAVWQHSIRGADLQFAGLAGLSISYALSVTQSLNWSVRMASDLEASMIAVERIRSYCEIDSEAPRDTDADKTLPKSWPTGGKITFQNASLRYRPGLPLVLKGLNLEIPPGAKCGVVGRTGAGKSTLMVSLLRIVELDSGKVSIDGYDTKSIGLTKLRSSIAVIPQDPVLFSGTIRTNLDPFDEHSDGDIFDVLMRVGLYSNAKSSSSVTSLSYLALNDVQSLKDPVKNEGSNFSVGQRQLLVVARALLSGASIVIMDEATAAVDADSDARIQRVIRDEFSNSTCITIAHRINTIMDSDYILVMDDGKAAEFDTPQNLLRKGGMFRELVRASSHSS</sequence>
<evidence type="ECO:0000256" key="7">
    <source>
        <dbReference type="ARBA" id="ARBA00022840"/>
    </source>
</evidence>
<dbReference type="FunFam" id="1.20.1560.10:FF:000010">
    <property type="entry name" value="Multidrug resistance-associated ABC transporter"/>
    <property type="match status" value="1"/>
</dbReference>
<dbReference type="Pfam" id="PF00005">
    <property type="entry name" value="ABC_tran"/>
    <property type="match status" value="2"/>
</dbReference>
<evidence type="ECO:0000256" key="8">
    <source>
        <dbReference type="ARBA" id="ARBA00022989"/>
    </source>
</evidence>
<dbReference type="FunFam" id="1.20.1560.10:FF:000020">
    <property type="entry name" value="ABC metal ion transporter"/>
    <property type="match status" value="1"/>
</dbReference>
<feature type="transmembrane region" description="Helical" evidence="12">
    <location>
        <begin position="853"/>
        <end position="873"/>
    </location>
</feature>
<reference evidence="15" key="1">
    <citation type="journal article" date="2021" name="Sci. Rep.">
        <title>Diploid genomic architecture of Nitzschia inconspicua, an elite biomass production diatom.</title>
        <authorList>
            <person name="Oliver A."/>
            <person name="Podell S."/>
            <person name="Pinowska A."/>
            <person name="Traller J.C."/>
            <person name="Smith S.R."/>
            <person name="McClure R."/>
            <person name="Beliaev A."/>
            <person name="Bohutskyi P."/>
            <person name="Hill E.A."/>
            <person name="Rabines A."/>
            <person name="Zheng H."/>
            <person name="Allen L.Z."/>
            <person name="Kuo A."/>
            <person name="Grigoriev I.V."/>
            <person name="Allen A.E."/>
            <person name="Hazlebeck D."/>
            <person name="Allen E.E."/>
        </authorList>
    </citation>
    <scope>NUCLEOTIDE SEQUENCE</scope>
    <source>
        <strain evidence="15">Hildebrandi</strain>
    </source>
</reference>
<evidence type="ECO:0000256" key="12">
    <source>
        <dbReference type="SAM" id="Phobius"/>
    </source>
</evidence>
<keyword evidence="16" id="KW-1185">Reference proteome</keyword>
<evidence type="ECO:0000313" key="16">
    <source>
        <dbReference type="Proteomes" id="UP000693970"/>
    </source>
</evidence>
<evidence type="ECO:0000256" key="2">
    <source>
        <dbReference type="ARBA" id="ARBA00022448"/>
    </source>
</evidence>
<evidence type="ECO:0000256" key="6">
    <source>
        <dbReference type="ARBA" id="ARBA00022741"/>
    </source>
</evidence>
<keyword evidence="10" id="KW-0175">Coiled coil</keyword>
<keyword evidence="5" id="KW-0677">Repeat</keyword>
<dbReference type="PROSITE" id="PS00211">
    <property type="entry name" value="ABC_TRANSPORTER_1"/>
    <property type="match status" value="2"/>
</dbReference>
<feature type="domain" description="ABC transmembrane type-1" evidence="14">
    <location>
        <begin position="853"/>
        <end position="1138"/>
    </location>
</feature>
<dbReference type="InterPro" id="IPR050173">
    <property type="entry name" value="ABC_transporter_C-like"/>
</dbReference>
<feature type="transmembrane region" description="Helical" evidence="12">
    <location>
        <begin position="893"/>
        <end position="919"/>
    </location>
</feature>
<dbReference type="GO" id="GO:0016887">
    <property type="term" value="F:ATP hydrolysis activity"/>
    <property type="evidence" value="ECO:0007669"/>
    <property type="project" value="InterPro"/>
</dbReference>
<evidence type="ECO:0000256" key="11">
    <source>
        <dbReference type="SAM" id="MobiDB-lite"/>
    </source>
</evidence>
<feature type="transmembrane region" description="Helical" evidence="12">
    <location>
        <begin position="978"/>
        <end position="1004"/>
    </location>
</feature>
<evidence type="ECO:0000256" key="10">
    <source>
        <dbReference type="SAM" id="Coils"/>
    </source>
</evidence>
<feature type="compositionally biased region" description="Polar residues" evidence="11">
    <location>
        <begin position="20"/>
        <end position="29"/>
    </location>
</feature>
<dbReference type="CDD" id="cd03244">
    <property type="entry name" value="ABCC_MRP_domain2"/>
    <property type="match status" value="1"/>
</dbReference>
<evidence type="ECO:0000259" key="13">
    <source>
        <dbReference type="PROSITE" id="PS50893"/>
    </source>
</evidence>
<dbReference type="PANTHER" id="PTHR24223:SF443">
    <property type="entry name" value="MULTIDRUG-RESISTANCE LIKE PROTEIN 1, ISOFORM I"/>
    <property type="match status" value="1"/>
</dbReference>
<evidence type="ECO:0000313" key="15">
    <source>
        <dbReference type="EMBL" id="KAG7347036.1"/>
    </source>
</evidence>
<proteinExistence type="predicted"/>
<dbReference type="InterPro" id="IPR011527">
    <property type="entry name" value="ABC1_TM_dom"/>
</dbReference>
<keyword evidence="8 12" id="KW-1133">Transmembrane helix</keyword>
<feature type="region of interest" description="Disordered" evidence="11">
    <location>
        <begin position="1"/>
        <end position="29"/>
    </location>
</feature>
<keyword evidence="6" id="KW-0547">Nucleotide-binding</keyword>
<dbReference type="GO" id="GO:0000323">
    <property type="term" value="C:lytic vacuole"/>
    <property type="evidence" value="ECO:0007669"/>
    <property type="project" value="UniProtKB-ARBA"/>
</dbReference>
<gene>
    <name evidence="15" type="ORF">IV203_006105</name>
</gene>
<feature type="transmembrane region" description="Helical" evidence="12">
    <location>
        <begin position="1065"/>
        <end position="1096"/>
    </location>
</feature>
<evidence type="ECO:0000259" key="14">
    <source>
        <dbReference type="PROSITE" id="PS50929"/>
    </source>
</evidence>
<keyword evidence="3" id="KW-0926">Vacuole</keyword>
<dbReference type="FunFam" id="3.40.50.300:FF:000997">
    <property type="entry name" value="Multidrug resistance-associated protein 1"/>
    <property type="match status" value="1"/>
</dbReference>
<dbReference type="CDD" id="cd03250">
    <property type="entry name" value="ABCC_MRP_domain1"/>
    <property type="match status" value="1"/>
</dbReference>
<feature type="transmembrane region" description="Helical" evidence="12">
    <location>
        <begin position="203"/>
        <end position="223"/>
    </location>
</feature>
<reference evidence="15" key="2">
    <citation type="submission" date="2021-04" db="EMBL/GenBank/DDBJ databases">
        <authorList>
            <person name="Podell S."/>
        </authorList>
    </citation>
    <scope>NUCLEOTIDE SEQUENCE</scope>
    <source>
        <strain evidence="15">Hildebrandi</strain>
    </source>
</reference>
<dbReference type="GO" id="GO:0005774">
    <property type="term" value="C:vacuolar membrane"/>
    <property type="evidence" value="ECO:0007669"/>
    <property type="project" value="UniProtKB-SubCell"/>
</dbReference>
<feature type="domain" description="ABC transporter" evidence="13">
    <location>
        <begin position="539"/>
        <end position="772"/>
    </location>
</feature>
<name>A0A9K3PHK2_9STRA</name>
<feature type="coiled-coil region" evidence="10">
    <location>
        <begin position="506"/>
        <end position="540"/>
    </location>
</feature>
<evidence type="ECO:0000256" key="5">
    <source>
        <dbReference type="ARBA" id="ARBA00022737"/>
    </source>
</evidence>
<feature type="transmembrane region" description="Helical" evidence="12">
    <location>
        <begin position="387"/>
        <end position="406"/>
    </location>
</feature>
<dbReference type="EMBL" id="JAGRRH010000021">
    <property type="protein sequence ID" value="KAG7347036.1"/>
    <property type="molecule type" value="Genomic_DNA"/>
</dbReference>
<dbReference type="GO" id="GO:0005524">
    <property type="term" value="F:ATP binding"/>
    <property type="evidence" value="ECO:0007669"/>
    <property type="project" value="UniProtKB-KW"/>
</dbReference>
<feature type="domain" description="ABC transmembrane type-1" evidence="14">
    <location>
        <begin position="163"/>
        <end position="443"/>
    </location>
</feature>
<dbReference type="InterPro" id="IPR003593">
    <property type="entry name" value="AAA+_ATPase"/>
</dbReference>
<evidence type="ECO:0000256" key="1">
    <source>
        <dbReference type="ARBA" id="ARBA00004128"/>
    </source>
</evidence>
<evidence type="ECO:0000256" key="3">
    <source>
        <dbReference type="ARBA" id="ARBA00022554"/>
    </source>
</evidence>
<dbReference type="Pfam" id="PF00664">
    <property type="entry name" value="ABC_membrane"/>
    <property type="match status" value="2"/>
</dbReference>
<dbReference type="OrthoDB" id="6500128at2759"/>
<evidence type="ECO:0000256" key="9">
    <source>
        <dbReference type="ARBA" id="ARBA00023136"/>
    </source>
</evidence>
<dbReference type="Proteomes" id="UP000693970">
    <property type="component" value="Unassembled WGS sequence"/>
</dbReference>
<dbReference type="SMART" id="SM00382">
    <property type="entry name" value="AAA"/>
    <property type="match status" value="2"/>
</dbReference>
<accession>A0A9K3PHK2</accession>
<keyword evidence="4 12" id="KW-0812">Transmembrane</keyword>
<dbReference type="PANTHER" id="PTHR24223">
    <property type="entry name" value="ATP-BINDING CASSETTE SUB-FAMILY C"/>
    <property type="match status" value="1"/>
</dbReference>
<feature type="transmembrane region" description="Helical" evidence="12">
    <location>
        <begin position="274"/>
        <end position="296"/>
    </location>
</feature>
<feature type="domain" description="ABC transporter" evidence="13">
    <location>
        <begin position="1176"/>
        <end position="1423"/>
    </location>
</feature>
<comment type="caution">
    <text evidence="15">The sequence shown here is derived from an EMBL/GenBank/DDBJ whole genome shotgun (WGS) entry which is preliminary data.</text>
</comment>
<evidence type="ECO:0000256" key="4">
    <source>
        <dbReference type="ARBA" id="ARBA00022692"/>
    </source>
</evidence>
<keyword evidence="9 12" id="KW-0472">Membrane</keyword>
<dbReference type="CDD" id="cd18603">
    <property type="entry name" value="ABC_6TM_MRP1_2_3_6_D2_like"/>
    <property type="match status" value="1"/>
</dbReference>
<comment type="subcellular location">
    <subcellularLocation>
        <location evidence="1">Vacuole membrane</location>
        <topology evidence="1">Multi-pass membrane protein</topology>
    </subcellularLocation>
</comment>
<protein>
    <submittedName>
        <fullName evidence="15">Multidrug ABC transporter permease/ATPase</fullName>
    </submittedName>
</protein>
<organism evidence="15 16">
    <name type="scientific">Nitzschia inconspicua</name>
    <dbReference type="NCBI Taxonomy" id="303405"/>
    <lineage>
        <taxon>Eukaryota</taxon>
        <taxon>Sar</taxon>
        <taxon>Stramenopiles</taxon>
        <taxon>Ochrophyta</taxon>
        <taxon>Bacillariophyta</taxon>
        <taxon>Bacillariophyceae</taxon>
        <taxon>Bacillariophycidae</taxon>
        <taxon>Bacillariales</taxon>
        <taxon>Bacillariaceae</taxon>
        <taxon>Nitzschia</taxon>
    </lineage>
</organism>